<evidence type="ECO:0000256" key="7">
    <source>
        <dbReference type="ARBA" id="ARBA00023209"/>
    </source>
</evidence>
<dbReference type="EMBL" id="CP047418">
    <property type="protein sequence ID" value="QLL78427.1"/>
    <property type="molecule type" value="Genomic_DNA"/>
</dbReference>
<gene>
    <name evidence="10" type="ORF">GTO87_07460</name>
</gene>
<evidence type="ECO:0000256" key="1">
    <source>
        <dbReference type="ARBA" id="ARBA00001946"/>
    </source>
</evidence>
<comment type="cofactor">
    <cofactor evidence="1">
        <name>Mg(2+)</name>
        <dbReference type="ChEBI" id="CHEBI:18420"/>
    </cofactor>
</comment>
<dbReference type="AlphaFoldDB" id="A0A7H9EMB0"/>
<dbReference type="GO" id="GO:0016301">
    <property type="term" value="F:kinase activity"/>
    <property type="evidence" value="ECO:0007669"/>
    <property type="project" value="UniProtKB-KW"/>
</dbReference>
<keyword evidence="8" id="KW-1208">Phospholipid metabolism</keyword>
<dbReference type="Proteomes" id="UP000510886">
    <property type="component" value="Chromosome"/>
</dbReference>
<accession>A0A7H9EMB0</accession>
<dbReference type="SUPFAM" id="SSF111331">
    <property type="entry name" value="NAD kinase/diacylglycerol kinase-like"/>
    <property type="match status" value="1"/>
</dbReference>
<dbReference type="InterPro" id="IPR045540">
    <property type="entry name" value="YegS/DAGK_C"/>
</dbReference>
<dbReference type="PANTHER" id="PTHR12358:SF54">
    <property type="entry name" value="SPHINGOSINE KINASE RELATED PROTEIN"/>
    <property type="match status" value="1"/>
</dbReference>
<evidence type="ECO:0000313" key="10">
    <source>
        <dbReference type="EMBL" id="QLL78427.1"/>
    </source>
</evidence>
<keyword evidence="3" id="KW-0808">Transferase</keyword>
<evidence type="ECO:0000313" key="11">
    <source>
        <dbReference type="Proteomes" id="UP000510886"/>
    </source>
</evidence>
<evidence type="ECO:0000256" key="6">
    <source>
        <dbReference type="ARBA" id="ARBA00022840"/>
    </source>
</evidence>
<organism evidence="10 11">
    <name type="scientific">Ligilactobacillus saerimneri</name>
    <dbReference type="NCBI Taxonomy" id="228229"/>
    <lineage>
        <taxon>Bacteria</taxon>
        <taxon>Bacillati</taxon>
        <taxon>Bacillota</taxon>
        <taxon>Bacilli</taxon>
        <taxon>Lactobacillales</taxon>
        <taxon>Lactobacillaceae</taxon>
        <taxon>Ligilactobacillus</taxon>
    </lineage>
</organism>
<keyword evidence="4" id="KW-0547">Nucleotide-binding</keyword>
<dbReference type="Pfam" id="PF19279">
    <property type="entry name" value="YegS_C"/>
    <property type="match status" value="1"/>
</dbReference>
<name>A0A7H9EMB0_9LACO</name>
<dbReference type="GO" id="GO:0005524">
    <property type="term" value="F:ATP binding"/>
    <property type="evidence" value="ECO:0007669"/>
    <property type="project" value="UniProtKB-KW"/>
</dbReference>
<dbReference type="InterPro" id="IPR016064">
    <property type="entry name" value="NAD/diacylglycerol_kinase_sf"/>
</dbReference>
<evidence type="ECO:0000256" key="2">
    <source>
        <dbReference type="ARBA" id="ARBA00005983"/>
    </source>
</evidence>
<dbReference type="NCBIfam" id="TIGR00147">
    <property type="entry name" value="YegS/Rv2252/BmrU family lipid kinase"/>
    <property type="match status" value="1"/>
</dbReference>
<evidence type="ECO:0000256" key="8">
    <source>
        <dbReference type="ARBA" id="ARBA00023264"/>
    </source>
</evidence>
<sequence length="312" mass="34977">MKNRNYLFIVNPEAGSGHAQQVWPQLRHWLNEQQLLYSVHFTQYPHHEYQLAQELTHYLTSTTILVVVGGDGTLHETLNGLHHAGVQATIGYIPCGSGNDFARGANIPADPLAALQKITTTTDPTTLDIGVFYEKTRNITAVFTNNLGIGFDARVVHQTNQAPSKKFLNKVRLGISSYVLSAINAFFRQRAFQLTATIDGETQTYERTFLVTTTNHPYFGGGVPIMPLAKMNDGKLDLVIIEKKSTLKFIWLFITMLLPGHKYLSFRNFHHFQANQIDLSTTSSEFGQADGEVLNSDPFNISFTLSKQQFLI</sequence>
<dbReference type="GO" id="GO:0008654">
    <property type="term" value="P:phospholipid biosynthetic process"/>
    <property type="evidence" value="ECO:0007669"/>
    <property type="project" value="UniProtKB-KW"/>
</dbReference>
<reference evidence="10 11" key="1">
    <citation type="submission" date="2020-01" db="EMBL/GenBank/DDBJ databases">
        <title>Complete and circular genome sequences of six lactobacillus isolates from horses.</title>
        <authorList>
            <person name="Hassan H.M."/>
        </authorList>
    </citation>
    <scope>NUCLEOTIDE SEQUENCE [LARGE SCALE GENOMIC DNA]</scope>
    <source>
        <strain evidence="10 11">1A</strain>
    </source>
</reference>
<dbReference type="Gene3D" id="2.60.200.40">
    <property type="match status" value="1"/>
</dbReference>
<dbReference type="Gene3D" id="3.40.50.10330">
    <property type="entry name" value="Probable inorganic polyphosphate/atp-NAD kinase, domain 1"/>
    <property type="match status" value="1"/>
</dbReference>
<keyword evidence="7" id="KW-0444">Lipid biosynthesis</keyword>
<dbReference type="InterPro" id="IPR050187">
    <property type="entry name" value="Lipid_Phosphate_FormReg"/>
</dbReference>
<keyword evidence="6" id="KW-0067">ATP-binding</keyword>
<comment type="similarity">
    <text evidence="2">Belongs to the diacylglycerol/lipid kinase family.</text>
</comment>
<evidence type="ECO:0000256" key="5">
    <source>
        <dbReference type="ARBA" id="ARBA00022777"/>
    </source>
</evidence>
<proteinExistence type="inferred from homology"/>
<dbReference type="InterPro" id="IPR005218">
    <property type="entry name" value="Diacylglycerol/lipid_kinase"/>
</dbReference>
<keyword evidence="7" id="KW-0594">Phospholipid biosynthesis</keyword>
<dbReference type="InterPro" id="IPR001206">
    <property type="entry name" value="Diacylglycerol_kinase_cat_dom"/>
</dbReference>
<dbReference type="SMART" id="SM00046">
    <property type="entry name" value="DAGKc"/>
    <property type="match status" value="1"/>
</dbReference>
<evidence type="ECO:0000256" key="4">
    <source>
        <dbReference type="ARBA" id="ARBA00022741"/>
    </source>
</evidence>
<dbReference type="Pfam" id="PF00781">
    <property type="entry name" value="DAGK_cat"/>
    <property type="match status" value="1"/>
</dbReference>
<dbReference type="PANTHER" id="PTHR12358">
    <property type="entry name" value="SPHINGOSINE KINASE"/>
    <property type="match status" value="1"/>
</dbReference>
<keyword evidence="7" id="KW-0443">Lipid metabolism</keyword>
<feature type="domain" description="DAGKc" evidence="9">
    <location>
        <begin position="1"/>
        <end position="136"/>
    </location>
</feature>
<evidence type="ECO:0000259" key="9">
    <source>
        <dbReference type="PROSITE" id="PS50146"/>
    </source>
</evidence>
<evidence type="ECO:0000256" key="3">
    <source>
        <dbReference type="ARBA" id="ARBA00022679"/>
    </source>
</evidence>
<dbReference type="InterPro" id="IPR017438">
    <property type="entry name" value="ATP-NAD_kinase_N"/>
</dbReference>
<dbReference type="PROSITE" id="PS50146">
    <property type="entry name" value="DAGK"/>
    <property type="match status" value="1"/>
</dbReference>
<dbReference type="KEGG" id="lsw:GTO87_07460"/>
<protein>
    <submittedName>
        <fullName evidence="10">YegS/Rv2252/BmrU family lipid kinase</fullName>
    </submittedName>
</protein>
<keyword evidence="5 10" id="KW-0418">Kinase</keyword>
<dbReference type="RefSeq" id="WP_180848631.1">
    <property type="nucleotide sequence ID" value="NZ_CP047418.1"/>
</dbReference>